<name>A0A512N7J7_9HYPH</name>
<dbReference type="InterPro" id="IPR029787">
    <property type="entry name" value="Nucleotide_cyclase"/>
</dbReference>
<dbReference type="AlphaFoldDB" id="A0A512N7J7"/>
<dbReference type="PROSITE" id="PS50125">
    <property type="entry name" value="GUANYLATE_CYCLASE_2"/>
    <property type="match status" value="1"/>
</dbReference>
<feature type="domain" description="Guanylate cyclase" evidence="1">
    <location>
        <begin position="1"/>
        <end position="114"/>
    </location>
</feature>
<evidence type="ECO:0000313" key="2">
    <source>
        <dbReference type="EMBL" id="GEP54960.1"/>
    </source>
</evidence>
<dbReference type="GO" id="GO:0006171">
    <property type="term" value="P:cAMP biosynthetic process"/>
    <property type="evidence" value="ECO:0007669"/>
    <property type="project" value="TreeGrafter"/>
</dbReference>
<dbReference type="InterPro" id="IPR050697">
    <property type="entry name" value="Adenylyl/Guanylyl_Cyclase_3/4"/>
</dbReference>
<dbReference type="Gene3D" id="1.25.40.10">
    <property type="entry name" value="Tetratricopeptide repeat domain"/>
    <property type="match status" value="1"/>
</dbReference>
<organism evidence="2 3">
    <name type="scientific">Reyranella soli</name>
    <dbReference type="NCBI Taxonomy" id="1230389"/>
    <lineage>
        <taxon>Bacteria</taxon>
        <taxon>Pseudomonadati</taxon>
        <taxon>Pseudomonadota</taxon>
        <taxon>Alphaproteobacteria</taxon>
        <taxon>Hyphomicrobiales</taxon>
        <taxon>Reyranellaceae</taxon>
        <taxon>Reyranella</taxon>
    </lineage>
</organism>
<comment type="caution">
    <text evidence="2">The sequence shown here is derived from an EMBL/GenBank/DDBJ whole genome shotgun (WGS) entry which is preliminary data.</text>
</comment>
<evidence type="ECO:0000313" key="3">
    <source>
        <dbReference type="Proteomes" id="UP000321058"/>
    </source>
</evidence>
<reference evidence="2 3" key="1">
    <citation type="submission" date="2019-07" db="EMBL/GenBank/DDBJ databases">
        <title>Whole genome shotgun sequence of Reyranella soli NBRC 108950.</title>
        <authorList>
            <person name="Hosoyama A."/>
            <person name="Uohara A."/>
            <person name="Ohji S."/>
            <person name="Ichikawa N."/>
        </authorList>
    </citation>
    <scope>NUCLEOTIDE SEQUENCE [LARGE SCALE GENOMIC DNA]</scope>
    <source>
        <strain evidence="2 3">NBRC 108950</strain>
    </source>
</reference>
<dbReference type="OrthoDB" id="7325815at2"/>
<dbReference type="RefSeq" id="WP_147149004.1">
    <property type="nucleotide sequence ID" value="NZ_BKAJ01000033.1"/>
</dbReference>
<dbReference type="EMBL" id="BKAJ01000033">
    <property type="protein sequence ID" value="GEP54960.1"/>
    <property type="molecule type" value="Genomic_DNA"/>
</dbReference>
<dbReference type="Pfam" id="PF00211">
    <property type="entry name" value="Guanylate_cyc"/>
    <property type="match status" value="1"/>
</dbReference>
<evidence type="ECO:0000259" key="1">
    <source>
        <dbReference type="PROSITE" id="PS50125"/>
    </source>
</evidence>
<proteinExistence type="predicted"/>
<dbReference type="GO" id="GO:0004016">
    <property type="term" value="F:adenylate cyclase activity"/>
    <property type="evidence" value="ECO:0007669"/>
    <property type="project" value="UniProtKB-ARBA"/>
</dbReference>
<dbReference type="CDD" id="cd07302">
    <property type="entry name" value="CHD"/>
    <property type="match status" value="1"/>
</dbReference>
<dbReference type="SUPFAM" id="SSF48452">
    <property type="entry name" value="TPR-like"/>
    <property type="match status" value="1"/>
</dbReference>
<dbReference type="InterPro" id="IPR011990">
    <property type="entry name" value="TPR-like_helical_dom_sf"/>
</dbReference>
<dbReference type="PANTHER" id="PTHR43081:SF19">
    <property type="entry name" value="PH-SENSITIVE ADENYLATE CYCLASE RV1264"/>
    <property type="match status" value="1"/>
</dbReference>
<sequence>MAADVAGYTRLMERAEEQTHTRLMQINQKIVLTMLAQHEGRLVKHTGDGFLATFRSAVSAAQCGLAIQEQTAAINRDVPAGDAILFRMGLNLADIIIEEHDVFGDGVNVAARLQQYAEPGGIVVSGIVAEAITGEVPATIVSVGDFYPKNLSRPIHAFVLHRHGTPPPPTMVSSHGRERPSIAVLPFAVASACNDNDSAYLAGGMIEGIIHVLSGLDELLVVSQGSTVAYANQRPDVRTVGRDLGVRYVLSGSVRRSGSRLRIQTELSETETGTVARTDRYDGELADLFEIQDRISAQAVSSIAPNIREWELQRARRKPADSLTAYDLLLRGNDLMLRLNESDFNRARGLLQQAIAEDPGYAPAWAYAAYWHILRIGQGWSPDMGADHAAAVRCSEAALERDEGMALALAIRGHMKSFLDHDFEGAAALLERALVSGPNLPLAWSFASATSGYMGDGPVAVLRAERALRLSPGDPFAFRHESMLAQAHYINGNHEQAVEWGERALRSNARFSSNLRVLIAALVALGRSKRAAEHAKALLAAEPGFRILSWAHRTPFRGALLDGVVARLREAGLPD</sequence>
<dbReference type="PANTHER" id="PTHR43081">
    <property type="entry name" value="ADENYLATE CYCLASE, TERMINAL-DIFFERENTIATION SPECIFIC-RELATED"/>
    <property type="match status" value="1"/>
</dbReference>
<keyword evidence="3" id="KW-1185">Reference proteome</keyword>
<dbReference type="Gene3D" id="3.30.70.1230">
    <property type="entry name" value="Nucleotide cyclase"/>
    <property type="match status" value="1"/>
</dbReference>
<accession>A0A512N7J7</accession>
<dbReference type="GO" id="GO:0035556">
    <property type="term" value="P:intracellular signal transduction"/>
    <property type="evidence" value="ECO:0007669"/>
    <property type="project" value="InterPro"/>
</dbReference>
<dbReference type="InterPro" id="IPR001054">
    <property type="entry name" value="A/G_cyclase"/>
</dbReference>
<protein>
    <submittedName>
        <fullName evidence="2">Guanylyl cyclase</fullName>
    </submittedName>
</protein>
<dbReference type="Proteomes" id="UP000321058">
    <property type="component" value="Unassembled WGS sequence"/>
</dbReference>
<gene>
    <name evidence="2" type="ORF">RSO01_21260</name>
</gene>
<dbReference type="SUPFAM" id="SSF55073">
    <property type="entry name" value="Nucleotide cyclase"/>
    <property type="match status" value="1"/>
</dbReference>